<evidence type="ECO:0000313" key="3">
    <source>
        <dbReference type="Proteomes" id="UP001430796"/>
    </source>
</evidence>
<sequence length="187" mass="20869">MNETETRKRNRNRTALVLIAVMFFGSMAVAGLLRFSGWQPQGMKNHGELLQPAVDARTVVPRGLDGSEYRWMPEARTWRIVVAAPADCGADCIEAARQVELVWELFSKDADRVHVLWLGRWPEAAKRPATLFEIGDDDGLRGRLPQADAGGVPVYVLDPNGFVVLRYAPGFDPGGLRKDMIKLLKLR</sequence>
<reference evidence="2 3" key="1">
    <citation type="submission" date="2022-01" db="EMBL/GenBank/DDBJ databases">
        <title>Lysobacter chinensis sp. nov., a bacterium isolated from cow dung compost.</title>
        <authorList>
            <person name="Liu Y."/>
        </authorList>
    </citation>
    <scope>NUCLEOTIDE SEQUENCE [LARGE SCALE GENOMIC DNA]</scope>
    <source>
        <strain evidence="2 3">TLK-CK17</strain>
    </source>
</reference>
<reference evidence="2 3" key="3">
    <citation type="submission" date="2022-01" db="EMBL/GenBank/DDBJ databases">
        <authorList>
            <person name="Zhou L.Y."/>
        </authorList>
    </citation>
    <scope>NUCLEOTIDE SEQUENCE [LARGE SCALE GENOMIC DNA]</scope>
    <source>
        <strain evidence="2 3">TLK-CK17</strain>
    </source>
</reference>
<keyword evidence="1" id="KW-0472">Membrane</keyword>
<accession>A0ABS9HTW9</accession>
<keyword evidence="1" id="KW-1133">Transmembrane helix</keyword>
<dbReference type="InterPro" id="IPR036249">
    <property type="entry name" value="Thioredoxin-like_sf"/>
</dbReference>
<reference evidence="3" key="2">
    <citation type="submission" date="2022-01" db="EMBL/GenBank/DDBJ databases">
        <title>Lysobacter chinensis sp. nov., a bacterium isolated from cow dung compost.</title>
        <authorList>
            <person name="Zhou L.Y."/>
        </authorList>
    </citation>
    <scope>NUCLEOTIDE SEQUENCE [LARGE SCALE GENOMIC DNA]</scope>
    <source>
        <strain evidence="3">TLK-CK17</strain>
    </source>
</reference>
<feature type="transmembrane region" description="Helical" evidence="1">
    <location>
        <begin position="15"/>
        <end position="35"/>
    </location>
</feature>
<evidence type="ECO:0000256" key="1">
    <source>
        <dbReference type="SAM" id="Phobius"/>
    </source>
</evidence>
<comment type="caution">
    <text evidence="2">The sequence shown here is derived from an EMBL/GenBank/DDBJ whole genome shotgun (WGS) entry which is preliminary data.</text>
</comment>
<organism evidence="2 3">
    <name type="scientific">Marilutibacter chinensis</name>
    <dbReference type="NCBI Taxonomy" id="2912247"/>
    <lineage>
        <taxon>Bacteria</taxon>
        <taxon>Pseudomonadati</taxon>
        <taxon>Pseudomonadota</taxon>
        <taxon>Gammaproteobacteria</taxon>
        <taxon>Lysobacterales</taxon>
        <taxon>Lysobacteraceae</taxon>
        <taxon>Marilutibacter</taxon>
    </lineage>
</organism>
<evidence type="ECO:0008006" key="4">
    <source>
        <dbReference type="Google" id="ProtNLM"/>
    </source>
</evidence>
<dbReference type="RefSeq" id="WP_237054563.1">
    <property type="nucleotide sequence ID" value="NZ_JAKJPO010000005.1"/>
</dbReference>
<dbReference type="Proteomes" id="UP001430796">
    <property type="component" value="Unassembled WGS sequence"/>
</dbReference>
<protein>
    <recommendedName>
        <fullName evidence="4">Cytochrome oxidase Cu insertion factor (SCO1/SenC/PrrC family)</fullName>
    </recommendedName>
</protein>
<proteinExistence type="predicted"/>
<gene>
    <name evidence="2" type="ORF">L3V18_10080</name>
</gene>
<keyword evidence="3" id="KW-1185">Reference proteome</keyword>
<dbReference type="SUPFAM" id="SSF52833">
    <property type="entry name" value="Thioredoxin-like"/>
    <property type="match status" value="1"/>
</dbReference>
<name>A0ABS9HTW9_9GAMM</name>
<dbReference type="EMBL" id="JAKJPO010000005">
    <property type="protein sequence ID" value="MCF7222128.1"/>
    <property type="molecule type" value="Genomic_DNA"/>
</dbReference>
<evidence type="ECO:0000313" key="2">
    <source>
        <dbReference type="EMBL" id="MCF7222128.1"/>
    </source>
</evidence>
<keyword evidence="1" id="KW-0812">Transmembrane</keyword>